<dbReference type="InterPro" id="IPR036770">
    <property type="entry name" value="Ankyrin_rpt-contain_sf"/>
</dbReference>
<keyword evidence="1" id="KW-0677">Repeat</keyword>
<feature type="repeat" description="ANK" evidence="3">
    <location>
        <begin position="149"/>
        <end position="181"/>
    </location>
</feature>
<dbReference type="PROSITE" id="PS50297">
    <property type="entry name" value="ANK_REP_REGION"/>
    <property type="match status" value="7"/>
</dbReference>
<feature type="repeat" description="ANK" evidence="3">
    <location>
        <begin position="245"/>
        <end position="277"/>
    </location>
</feature>
<feature type="compositionally biased region" description="Low complexity" evidence="5">
    <location>
        <begin position="506"/>
        <end position="523"/>
    </location>
</feature>
<feature type="repeat" description="ANK" evidence="3">
    <location>
        <begin position="45"/>
        <end position="77"/>
    </location>
</feature>
<proteinExistence type="predicted"/>
<feature type="repeat" description="ANK" evidence="3">
    <location>
        <begin position="378"/>
        <end position="410"/>
    </location>
</feature>
<feature type="region of interest" description="Disordered" evidence="5">
    <location>
        <begin position="732"/>
        <end position="976"/>
    </location>
</feature>
<evidence type="ECO:0000256" key="1">
    <source>
        <dbReference type="ARBA" id="ARBA00022737"/>
    </source>
</evidence>
<organism evidence="6 7">
    <name type="scientific">Polarella glacialis</name>
    <name type="common">Dinoflagellate</name>
    <dbReference type="NCBI Taxonomy" id="89957"/>
    <lineage>
        <taxon>Eukaryota</taxon>
        <taxon>Sar</taxon>
        <taxon>Alveolata</taxon>
        <taxon>Dinophyceae</taxon>
        <taxon>Suessiales</taxon>
        <taxon>Suessiaceae</taxon>
        <taxon>Polarella</taxon>
    </lineage>
</organism>
<evidence type="ECO:0000256" key="5">
    <source>
        <dbReference type="SAM" id="MobiDB-lite"/>
    </source>
</evidence>
<name>A0A813JR51_POLGL</name>
<dbReference type="Pfam" id="PF00023">
    <property type="entry name" value="Ank"/>
    <property type="match status" value="1"/>
</dbReference>
<feature type="compositionally biased region" description="Low complexity" evidence="5">
    <location>
        <begin position="764"/>
        <end position="782"/>
    </location>
</feature>
<evidence type="ECO:0000256" key="4">
    <source>
        <dbReference type="SAM" id="Coils"/>
    </source>
</evidence>
<dbReference type="Pfam" id="PF12796">
    <property type="entry name" value="Ank_2"/>
    <property type="match status" value="4"/>
</dbReference>
<feature type="region of interest" description="Disordered" evidence="5">
    <location>
        <begin position="506"/>
        <end position="533"/>
    </location>
</feature>
<feature type="compositionally biased region" description="Low complexity" evidence="5">
    <location>
        <begin position="802"/>
        <end position="840"/>
    </location>
</feature>
<feature type="repeat" description="ANK" evidence="3">
    <location>
        <begin position="114"/>
        <end position="142"/>
    </location>
</feature>
<feature type="repeat" description="ANK" evidence="3">
    <location>
        <begin position="212"/>
        <end position="244"/>
    </location>
</feature>
<dbReference type="InterPro" id="IPR002110">
    <property type="entry name" value="Ankyrin_rpt"/>
</dbReference>
<feature type="repeat" description="ANK" evidence="3">
    <location>
        <begin position="311"/>
        <end position="343"/>
    </location>
</feature>
<feature type="compositionally biased region" description="Pro residues" evidence="5">
    <location>
        <begin position="886"/>
        <end position="912"/>
    </location>
</feature>
<feature type="compositionally biased region" description="Pro residues" evidence="5">
    <location>
        <begin position="921"/>
        <end position="931"/>
    </location>
</feature>
<protein>
    <submittedName>
        <fullName evidence="6">Uncharacterized protein</fullName>
    </submittedName>
</protein>
<dbReference type="PANTHER" id="PTHR24198">
    <property type="entry name" value="ANKYRIN REPEAT AND PROTEIN KINASE DOMAIN-CONTAINING PROTEIN"/>
    <property type="match status" value="1"/>
</dbReference>
<feature type="repeat" description="ANK" evidence="3">
    <location>
        <begin position="344"/>
        <end position="377"/>
    </location>
</feature>
<evidence type="ECO:0000313" key="7">
    <source>
        <dbReference type="Proteomes" id="UP000626109"/>
    </source>
</evidence>
<keyword evidence="2 3" id="KW-0040">ANK repeat</keyword>
<feature type="coiled-coil region" evidence="4">
    <location>
        <begin position="673"/>
        <end position="700"/>
    </location>
</feature>
<keyword evidence="4" id="KW-0175">Coiled coil</keyword>
<dbReference type="Proteomes" id="UP000626109">
    <property type="component" value="Unassembled WGS sequence"/>
</dbReference>
<reference evidence="6" key="1">
    <citation type="submission" date="2021-02" db="EMBL/GenBank/DDBJ databases">
        <authorList>
            <person name="Dougan E. K."/>
            <person name="Rhodes N."/>
            <person name="Thang M."/>
            <person name="Chan C."/>
        </authorList>
    </citation>
    <scope>NUCLEOTIDE SEQUENCE</scope>
</reference>
<accession>A0A813JR51</accession>
<feature type="repeat" description="ANK" evidence="3">
    <location>
        <begin position="411"/>
        <end position="443"/>
    </location>
</feature>
<gene>
    <name evidence="6" type="ORF">PGLA2088_LOCUS23071</name>
</gene>
<sequence>MGGACGAQRGRPERQLFHAARHNEVGPAKAALKTTSTLNAKDLLSLQTALHIAAHEGSIGVATLLLDLKALVSGQDDSGDTPLHLALYAGQPDQLRVAQLLLSRRAAADSRGAADKTALHLAARRGQIEAVQLLATSGAAISFGLVDKDGDAPLHEAAREGQLAVAQELLRSRAPIDTPNTAGRSALAVAAVWGHEAALLREGASIQSVDACGDTPLHQAARAGRQSIAERLAQARAPLDARNKDQRTPLHVCCVAGHAAAVASLLQLGASPEAPDAKGDTPVHLAARAGQTAVLEMVQRLRVMQLTQNAVGRTAVHEAARNGRGPALATLLRGGLKADTPDTNGDTPLHCAVLLTDGHQVVVTLLSAGAPVEARRRDGMAALVLAASEGRPRTVELLLRAAANPESYDLAGDTALHYAAGAGHLAVVELMLERRASPNARNSRGETPFQVAGTKGHIAVARAMNQWVSFEQAQPAPVQFTPSAMQMAQTLPVVSQAPVQTLPAGYAPAAQAPGSPATPRARTLPPPNRGREPLTALLRRGQGFSPASMRGSPLGSRTDRDALMSLLDGSALGRTPLPQRPGLPLSERAPAAAPAVPPRPVALTEPRHLATPYAPSTLGETAPLNGQGLAAALRNNSAQDAEAFVRRVVAALGYRVLEQRGITSLASKVLSVVSQQQGDVAQAERTYSELEGLIKEESSQPGAWLVPGGASLGLPSTAPKAFQPLSSVARPWEAAPPMPQQPPAWQQQPTPTVPYSPPAPAPPVAARMPAAPAAPAAPAGPGLAPPPPPSPSSKAPPPPPTVVTQPAQPSSAPRAFGALAAPKAPGALAAPKAPGALAAPSVLGSRTPPPPGGLAQTMPAPPPPPSPSPPPPSPHAAFAKTAPLAVAPPPPPGGAPLRPGAPPPARPSPSPPGALAKTTPPSSPAPPPPPGASLGAKTTSPSPPPSRSNMGFGTSAGAKPATPPAPPPSAASRTGT</sequence>
<dbReference type="AlphaFoldDB" id="A0A813JR51"/>
<feature type="compositionally biased region" description="Pro residues" evidence="5">
    <location>
        <begin position="783"/>
        <end position="801"/>
    </location>
</feature>
<feature type="compositionally biased region" description="Pro residues" evidence="5">
    <location>
        <begin position="751"/>
        <end position="763"/>
    </location>
</feature>
<evidence type="ECO:0000256" key="3">
    <source>
        <dbReference type="PROSITE-ProRule" id="PRU00023"/>
    </source>
</evidence>
<dbReference type="Gene3D" id="1.25.40.20">
    <property type="entry name" value="Ankyrin repeat-containing domain"/>
    <property type="match status" value="7"/>
</dbReference>
<dbReference type="SUPFAM" id="SSF48403">
    <property type="entry name" value="Ankyrin repeat"/>
    <property type="match status" value="2"/>
</dbReference>
<comment type="caution">
    <text evidence="6">The sequence shown here is derived from an EMBL/GenBank/DDBJ whole genome shotgun (WGS) entry which is preliminary data.</text>
</comment>
<dbReference type="SMART" id="SM00248">
    <property type="entry name" value="ANK"/>
    <property type="match status" value="11"/>
</dbReference>
<dbReference type="EMBL" id="CAJNNW010026100">
    <property type="protein sequence ID" value="CAE8682693.1"/>
    <property type="molecule type" value="Genomic_DNA"/>
</dbReference>
<feature type="compositionally biased region" description="Pro residues" evidence="5">
    <location>
        <begin position="859"/>
        <end position="874"/>
    </location>
</feature>
<feature type="repeat" description="ANK" evidence="3">
    <location>
        <begin position="78"/>
        <end position="113"/>
    </location>
</feature>
<evidence type="ECO:0000313" key="6">
    <source>
        <dbReference type="EMBL" id="CAE8682693.1"/>
    </source>
</evidence>
<feature type="region of interest" description="Disordered" evidence="5">
    <location>
        <begin position="570"/>
        <end position="599"/>
    </location>
</feature>
<dbReference type="PROSITE" id="PS50088">
    <property type="entry name" value="ANK_REPEAT"/>
    <property type="match status" value="10"/>
</dbReference>
<evidence type="ECO:0000256" key="2">
    <source>
        <dbReference type="ARBA" id="ARBA00023043"/>
    </source>
</evidence>
<dbReference type="PANTHER" id="PTHR24198:SF165">
    <property type="entry name" value="ANKYRIN REPEAT-CONTAINING PROTEIN-RELATED"/>
    <property type="match status" value="1"/>
</dbReference>